<dbReference type="SUPFAM" id="SSF53448">
    <property type="entry name" value="Nucleotide-diphospho-sugar transferases"/>
    <property type="match status" value="1"/>
</dbReference>
<dbReference type="GO" id="GO:0008781">
    <property type="term" value="F:N-acylneuraminate cytidylyltransferase activity"/>
    <property type="evidence" value="ECO:0007669"/>
    <property type="project" value="UniProtKB-EC"/>
</dbReference>
<dbReference type="CDD" id="cd02513">
    <property type="entry name" value="CMP-NeuAc_Synthase"/>
    <property type="match status" value="1"/>
</dbReference>
<accession>A0ABM8SCW3</accession>
<name>A0ABM8SCW3_9BACT</name>
<reference evidence="1 2" key="1">
    <citation type="submission" date="2021-02" db="EMBL/GenBank/DDBJ databases">
        <authorList>
            <person name="Han P."/>
        </authorList>
    </citation>
    <scope>NUCLEOTIDE SEQUENCE [LARGE SCALE GENOMIC DNA]</scope>
    <source>
        <strain evidence="1">Candidatus Nitrospira sp. ZN2</strain>
    </source>
</reference>
<dbReference type="EMBL" id="CAJNBJ010000021">
    <property type="protein sequence ID" value="CAE6801936.1"/>
    <property type="molecule type" value="Genomic_DNA"/>
</dbReference>
<evidence type="ECO:0000313" key="2">
    <source>
        <dbReference type="Proteomes" id="UP000675880"/>
    </source>
</evidence>
<protein>
    <submittedName>
        <fullName evidence="1">N-Acetylneuraminate cytidylyltransferase</fullName>
        <ecNumber evidence="1">2.7.7.43</ecNumber>
    </submittedName>
</protein>
<dbReference type="EC" id="2.7.7.43" evidence="1"/>
<evidence type="ECO:0000313" key="1">
    <source>
        <dbReference type="EMBL" id="CAE6801936.1"/>
    </source>
</evidence>
<keyword evidence="2" id="KW-1185">Reference proteome</keyword>
<dbReference type="Gene3D" id="3.90.550.10">
    <property type="entry name" value="Spore Coat Polysaccharide Biosynthesis Protein SpsA, Chain A"/>
    <property type="match status" value="1"/>
</dbReference>
<dbReference type="PANTHER" id="PTHR21485">
    <property type="entry name" value="HAD SUPERFAMILY MEMBERS CMAS AND KDSC"/>
    <property type="match status" value="1"/>
</dbReference>
<dbReference type="Pfam" id="PF02348">
    <property type="entry name" value="CTP_transf_3"/>
    <property type="match status" value="1"/>
</dbReference>
<keyword evidence="1" id="KW-0548">Nucleotidyltransferase</keyword>
<dbReference type="InterPro" id="IPR003329">
    <property type="entry name" value="Cytidylyl_trans"/>
</dbReference>
<proteinExistence type="predicted"/>
<dbReference type="InterPro" id="IPR029044">
    <property type="entry name" value="Nucleotide-diphossugar_trans"/>
</dbReference>
<dbReference type="InterPro" id="IPR050793">
    <property type="entry name" value="CMP-NeuNAc_synthase"/>
</dbReference>
<dbReference type="Proteomes" id="UP000675880">
    <property type="component" value="Unassembled WGS sequence"/>
</dbReference>
<dbReference type="PANTHER" id="PTHR21485:SF6">
    <property type="entry name" value="N-ACYLNEURAMINATE CYTIDYLYLTRANSFERASE-RELATED"/>
    <property type="match status" value="1"/>
</dbReference>
<organism evidence="1 2">
    <name type="scientific">Nitrospira defluvii</name>
    <dbReference type="NCBI Taxonomy" id="330214"/>
    <lineage>
        <taxon>Bacteria</taxon>
        <taxon>Pseudomonadati</taxon>
        <taxon>Nitrospirota</taxon>
        <taxon>Nitrospiria</taxon>
        <taxon>Nitrospirales</taxon>
        <taxon>Nitrospiraceae</taxon>
        <taxon>Nitrospira</taxon>
    </lineage>
</organism>
<dbReference type="RefSeq" id="WP_213044266.1">
    <property type="nucleotide sequence ID" value="NZ_CAJNBJ010000021.1"/>
</dbReference>
<comment type="caution">
    <text evidence="1">The sequence shown here is derived from an EMBL/GenBank/DDBJ whole genome shotgun (WGS) entry which is preliminary data.</text>
</comment>
<keyword evidence="1" id="KW-0808">Transferase</keyword>
<gene>
    <name evidence="1" type="ORF">NSPZN2_80106</name>
</gene>
<sequence length="234" mass="25886">MSASPHVLGVIPARGGSKSIPLKNIRPLNGTPLLAFTIRAATQSTFLDRCVVSTDHPDIVAAARAHGAEVIDRPAELATDQAPTEGALLQVLEVLGRQGYRPEYVVTLEPTSPFRTAALIDRCIATAIEQQDIDCVLTVTETRKCYGRLVDGRFEYLFPNQPRRRQERQPLYEESSTVYVTRTTALERDRSVLGRSRVGVVVTDAREALDINEPLDFLIAEAVLAQRRLEEQHG</sequence>